<feature type="compositionally biased region" description="Basic and acidic residues" evidence="2">
    <location>
        <begin position="70"/>
        <end position="81"/>
    </location>
</feature>
<keyword evidence="1" id="KW-0175">Coiled coil</keyword>
<dbReference type="STRING" id="93759.A0A1R3H530"/>
<dbReference type="InterPro" id="IPR008979">
    <property type="entry name" value="Galactose-bd-like_sf"/>
</dbReference>
<feature type="domain" description="NADH:ubiquinone oxidoreductase intermediate-associated protein 30" evidence="3">
    <location>
        <begin position="1068"/>
        <end position="1231"/>
    </location>
</feature>
<evidence type="ECO:0000313" key="6">
    <source>
        <dbReference type="EMBL" id="OMO65443.1"/>
    </source>
</evidence>
<accession>A0A1R3H530</accession>
<dbReference type="Pfam" id="PF08547">
    <property type="entry name" value="CIA30"/>
    <property type="match status" value="1"/>
</dbReference>
<dbReference type="Gene3D" id="3.40.50.720">
    <property type="entry name" value="NAD(P)-binding Rossmann-like Domain"/>
    <property type="match status" value="2"/>
</dbReference>
<reference evidence="7" key="1">
    <citation type="submission" date="2013-09" db="EMBL/GenBank/DDBJ databases">
        <title>Corchorus olitorius genome sequencing.</title>
        <authorList>
            <person name="Alam M."/>
            <person name="Haque M.S."/>
            <person name="Islam M.S."/>
            <person name="Emdad E.M."/>
            <person name="Islam M.M."/>
            <person name="Ahmed B."/>
            <person name="Halim A."/>
            <person name="Hossen Q.M.M."/>
            <person name="Hossain M.Z."/>
            <person name="Ahmed R."/>
            <person name="Khan M.M."/>
            <person name="Islam R."/>
            <person name="Rashid M.M."/>
            <person name="Khan S.A."/>
            <person name="Rahman M.S."/>
            <person name="Alam M."/>
            <person name="Yahiya A.S."/>
            <person name="Khan M.S."/>
            <person name="Azam M.S."/>
            <person name="Haque T."/>
            <person name="Lashkar M.Z.H."/>
            <person name="Akhand A.I."/>
            <person name="Morshed G."/>
            <person name="Roy S."/>
            <person name="Uddin K.S."/>
            <person name="Rabeya T."/>
            <person name="Hossain A.S."/>
            <person name="Chowdhury A."/>
            <person name="Snigdha A.R."/>
            <person name="Mortoza M.S."/>
            <person name="Matin S.A."/>
            <person name="Hoque S.M.E."/>
            <person name="Islam M.K."/>
            <person name="Roy D.K."/>
            <person name="Haider R."/>
            <person name="Moosa M.M."/>
            <person name="Elias S.M."/>
            <person name="Hasan A.M."/>
            <person name="Jahan S."/>
            <person name="Shafiuddin M."/>
            <person name="Mahmood N."/>
            <person name="Shommy N.S."/>
        </authorList>
    </citation>
    <scope>NUCLEOTIDE SEQUENCE [LARGE SCALE GENOMIC DNA]</scope>
    <source>
        <strain evidence="7">cv. O-4</strain>
    </source>
</reference>
<feature type="region of interest" description="Disordered" evidence="2">
    <location>
        <begin position="1"/>
        <end position="23"/>
    </location>
</feature>
<feature type="domain" description="AIPP2-like SPOC-like" evidence="5">
    <location>
        <begin position="428"/>
        <end position="554"/>
    </location>
</feature>
<protein>
    <submittedName>
        <fullName evidence="6">Phospholipase-like protein</fullName>
    </submittedName>
</protein>
<evidence type="ECO:0000313" key="7">
    <source>
        <dbReference type="Proteomes" id="UP000187203"/>
    </source>
</evidence>
<dbReference type="FunFam" id="3.40.50.720:FF:000344">
    <property type="entry name" value="NAD(P)-binding Rossmann-fold superfamily protein"/>
    <property type="match status" value="1"/>
</dbReference>
<dbReference type="InterPro" id="IPR056280">
    <property type="entry name" value="AIPP2-like_SPOC"/>
</dbReference>
<dbReference type="FunFam" id="3.40.50.720:FF:000377">
    <property type="entry name" value="NAD(P)-binding Rossmann-fold superfamily protein"/>
    <property type="match status" value="1"/>
</dbReference>
<feature type="domain" description="NAD(P)-binding" evidence="4">
    <location>
        <begin position="1246"/>
        <end position="1345"/>
    </location>
</feature>
<evidence type="ECO:0000259" key="3">
    <source>
        <dbReference type="Pfam" id="PF08547"/>
    </source>
</evidence>
<feature type="compositionally biased region" description="Basic and acidic residues" evidence="2">
    <location>
        <begin position="1"/>
        <end position="22"/>
    </location>
</feature>
<feature type="domain" description="NAD(P)-binding" evidence="4">
    <location>
        <begin position="934"/>
        <end position="1049"/>
    </location>
</feature>
<dbReference type="Pfam" id="PF05278">
    <property type="entry name" value="PEARLI-4"/>
    <property type="match status" value="2"/>
</dbReference>
<keyword evidence="7" id="KW-1185">Reference proteome</keyword>
<evidence type="ECO:0000259" key="4">
    <source>
        <dbReference type="Pfam" id="PF13460"/>
    </source>
</evidence>
<evidence type="ECO:0000256" key="2">
    <source>
        <dbReference type="SAM" id="MobiDB-lite"/>
    </source>
</evidence>
<dbReference type="EMBL" id="AWUE01020831">
    <property type="protein sequence ID" value="OMO65443.1"/>
    <property type="molecule type" value="Genomic_DNA"/>
</dbReference>
<comment type="caution">
    <text evidence="6">The sequence shown here is derived from an EMBL/GenBank/DDBJ whole genome shotgun (WGS) entry which is preliminary data.</text>
</comment>
<evidence type="ECO:0000259" key="5">
    <source>
        <dbReference type="Pfam" id="PF23121"/>
    </source>
</evidence>
<dbReference type="InterPro" id="IPR036291">
    <property type="entry name" value="NAD(P)-bd_dom_sf"/>
</dbReference>
<sequence length="1401" mass="156412">MTNEERQQAEGNDQKGTRENGIEIHATAIEADERVSGICPGNAGDIPQDMVIEDTNDIKIEWQGHPPSEAPEHVQSEDQNRQGEQIQLGLTTDAVTSECFHNHLWQEAGCSKEPLLMTESNTSCPSNPVASEFNASTPDVQEATTRGHSHFVLETIHETAEEGEGTFSPIRVASPSIATSVFEMVNDFDEFINSHNSEYDFSSICPTHAQVGSYFVRPGLAPILHRIMKKHGDIAQNCLFTSPTMRTCVLEAICFAIQELQSLSLDSLQGHHLELLDTDITYAENKNLDVKWLRNLHDELTEALHFTEHYKALEASKTELIGKAESIEKTLDSKLAEMQSVQSEIELLECNLKNKAVETGNLESTVHDVKSKFRRFKHSDKKAATFASKLENFGRKIRLKQPAKTDTYSKAFMGNPSKSSDPMSNATWRGNFVVHDQNYTGIGLAAKLSSKACFQVSKVAALLPKSLQVETVYRLDWWPKVFDQSSPTEDDIGLYFFAESKRWEKMLEKLVDYMINKDLAMRAVTGDSELLIFTSVELPLKFWNIQGKHYLWGLLKKTTASSFDPLMDRLLTQKGRTYVSNRKRKCNMTSHVKRLYNECTGRVDAEDAVTGMVDAIAVDPLFQQKTTYRTNENLITEEIAADQVLHTTPEENIGKSKRIAMKNTCFEDVNSRRISQLHGSVQLTKVGSYFTKPYLAPILIAIIEKYGDIAQDCSFEDPFKRSYLLELVCKAVHKCQAIPLSHLGPHDLKHLNSAITTAESANLKVNWLRLRHTELKQTIISLKPYSQLKCDLAKKVEEREAMQKTLDLNKDGMKMLKSECKSLESELASIVEQIKDVESSMNNNNASKYEHFRRPKFLVYQQRSASLSSRIYKGPIIAEKQGWDLGRFLKTLYFFNGPPNPAKFVEFIIEKLSGPSPEESPKKMDTSGFILVAGATGGVGKRVVDNLRKKGLPVKALVRNEEKARKMFGPDVQLIVGDITKESTLAPEYFKGVRKVINAASVIIGPKEGDTPDRAKYSQGIKFFEPEVKGPSPEMVEYIGMRNLINAVKEGVGLKNGKLLFGFGDESSKELLWGSLDDVVMGGVSESTFLIDRTGGENGKPTGIFKGTVSTANNGGFSSVRTRNFSTPEDLSAYDGLELRLKGDGRRYKLIVRTSTDWDTVGYTASFDTVGGQWQSIRLPFSSLRPIFRARTVFDAPPFDASNVVSLQLMFSKFEYDGKLNPTFVEGPFELPLSSVRAYLKDPITPRFVHVGSAGVTRPDRPGIDLSKQPPAVRLNKELGFVLTFKLKGEDLIRESGIPYAIVRPCALTEEPAGADLIFDQGDNITGKISREEIARICIAALDSPYACDKTFEVKSVVPFSEPFTVDPENPPPEKDYDIYFKTLKDGITGKESLEQSAIAV</sequence>
<proteinExistence type="predicted"/>
<dbReference type="PANTHER" id="PTHR15020:SF50">
    <property type="entry name" value="UPF0659 PROTEIN YMR090W"/>
    <property type="match status" value="1"/>
</dbReference>
<gene>
    <name evidence="6" type="ORF">COLO4_31237</name>
</gene>
<dbReference type="InterPro" id="IPR016040">
    <property type="entry name" value="NAD(P)-bd_dom"/>
</dbReference>
<dbReference type="PANTHER" id="PTHR15020">
    <property type="entry name" value="FLAVIN REDUCTASE-RELATED"/>
    <property type="match status" value="1"/>
</dbReference>
<dbReference type="SUPFAM" id="SSF51735">
    <property type="entry name" value="NAD(P)-binding Rossmann-fold domains"/>
    <property type="match status" value="1"/>
</dbReference>
<dbReference type="SUPFAM" id="SSF49785">
    <property type="entry name" value="Galactose-binding domain-like"/>
    <property type="match status" value="1"/>
</dbReference>
<evidence type="ECO:0000256" key="1">
    <source>
        <dbReference type="SAM" id="Coils"/>
    </source>
</evidence>
<feature type="region of interest" description="Disordered" evidence="2">
    <location>
        <begin position="61"/>
        <end position="83"/>
    </location>
</feature>
<dbReference type="InterPro" id="IPR007942">
    <property type="entry name" value="PLipase-like"/>
</dbReference>
<dbReference type="Pfam" id="PF23121">
    <property type="entry name" value="SPOC_AIPP2"/>
    <property type="match status" value="1"/>
</dbReference>
<feature type="coiled-coil region" evidence="1">
    <location>
        <begin position="785"/>
        <end position="840"/>
    </location>
</feature>
<organism evidence="6 7">
    <name type="scientific">Corchorus olitorius</name>
    <dbReference type="NCBI Taxonomy" id="93759"/>
    <lineage>
        <taxon>Eukaryota</taxon>
        <taxon>Viridiplantae</taxon>
        <taxon>Streptophyta</taxon>
        <taxon>Embryophyta</taxon>
        <taxon>Tracheophyta</taxon>
        <taxon>Spermatophyta</taxon>
        <taxon>Magnoliopsida</taxon>
        <taxon>eudicotyledons</taxon>
        <taxon>Gunneridae</taxon>
        <taxon>Pentapetalae</taxon>
        <taxon>rosids</taxon>
        <taxon>malvids</taxon>
        <taxon>Malvales</taxon>
        <taxon>Malvaceae</taxon>
        <taxon>Grewioideae</taxon>
        <taxon>Apeibeae</taxon>
        <taxon>Corchorus</taxon>
    </lineage>
</organism>
<dbReference type="Pfam" id="PF13460">
    <property type="entry name" value="NAD_binding_10"/>
    <property type="match status" value="2"/>
</dbReference>
<name>A0A1R3H530_9ROSI</name>
<dbReference type="Proteomes" id="UP000187203">
    <property type="component" value="Unassembled WGS sequence"/>
</dbReference>
<dbReference type="OrthoDB" id="426386at2759"/>
<dbReference type="Gene3D" id="2.60.120.430">
    <property type="entry name" value="Galactose-binding lectin"/>
    <property type="match status" value="1"/>
</dbReference>
<feature type="coiled-coil region" evidence="1">
    <location>
        <begin position="324"/>
        <end position="358"/>
    </location>
</feature>
<dbReference type="InterPro" id="IPR013857">
    <property type="entry name" value="NADH-UbQ_OxRdtase-assoc_prot30"/>
</dbReference>